<evidence type="ECO:0000313" key="7">
    <source>
        <dbReference type="Proteomes" id="UP000215244"/>
    </source>
</evidence>
<dbReference type="AlphaFoldDB" id="A0A223V2Z0"/>
<gene>
    <name evidence="6" type="ORF">CJ263_05925</name>
</gene>
<dbReference type="Gene3D" id="3.50.50.60">
    <property type="entry name" value="FAD/NAD(P)-binding domain"/>
    <property type="match status" value="2"/>
</dbReference>
<dbReference type="Gene3D" id="3.30.390.30">
    <property type="match status" value="1"/>
</dbReference>
<organism evidence="6 7">
    <name type="scientific">Maribacter cobaltidurans</name>
    <dbReference type="NCBI Taxonomy" id="1178778"/>
    <lineage>
        <taxon>Bacteria</taxon>
        <taxon>Pseudomonadati</taxon>
        <taxon>Bacteroidota</taxon>
        <taxon>Flavobacteriia</taxon>
        <taxon>Flavobacteriales</taxon>
        <taxon>Flavobacteriaceae</taxon>
        <taxon>Maribacter</taxon>
    </lineage>
</organism>
<evidence type="ECO:0000256" key="5">
    <source>
        <dbReference type="PIRSR" id="PIRSR000350-4"/>
    </source>
</evidence>
<dbReference type="OrthoDB" id="9800167at2"/>
<sequence length="449" mass="49341">MDSKKFDVFVIGSGIAGQTVAKACAEAGKKVAITEKRAFGGTCANRGCDPKKVLLGATEAVEQANNLKQKGIVKAISINWKKLQKFKTEFTGPVPESTKKKLSDLGITLFHESPKFIDEKTLTIGKKKVTAKVIVIATGYEPRKLLFTGNKYLQESGDFLMLKKLPKRITFLGAGYVGMEFAHMAARAGSKVVVMDSGDSILHPFDIDLTKELKDYSEKLGIRFIFNVNPVAIKKKGKKYKFSYTVNESQKSIKTNLVFNTAGRVPALSGLDLEKGNVIFDEQGITTNAFLQSTSNSRVYACGDVSDKNLPLTPLSGRQGYVASENILNGNTKSLDVPVIPSVVFTLPNLASVGYSEEEARSRYKNVIVNYKVVPNWFNAKRINAPLYTYKIIMNKRTGEVVGAHLLGPNAGETINIFAMAMNQKMTGDDLQRTIFTYPSWANDIKSMV</sequence>
<dbReference type="InterPro" id="IPR036188">
    <property type="entry name" value="FAD/NAD-bd_sf"/>
</dbReference>
<keyword evidence="7" id="KW-1185">Reference proteome</keyword>
<evidence type="ECO:0000256" key="4">
    <source>
        <dbReference type="PIRSR" id="PIRSR000350-3"/>
    </source>
</evidence>
<dbReference type="GO" id="GO:0000166">
    <property type="term" value="F:nucleotide binding"/>
    <property type="evidence" value="ECO:0007669"/>
    <property type="project" value="UniProtKB-KW"/>
</dbReference>
<dbReference type="Pfam" id="PF02852">
    <property type="entry name" value="Pyr_redox_dim"/>
    <property type="match status" value="1"/>
</dbReference>
<dbReference type="InterPro" id="IPR004099">
    <property type="entry name" value="Pyr_nucl-diS_OxRdtase_dimer"/>
</dbReference>
<keyword evidence="4" id="KW-0520">NAD</keyword>
<dbReference type="Pfam" id="PF07992">
    <property type="entry name" value="Pyr_redox_2"/>
    <property type="match status" value="1"/>
</dbReference>
<accession>A0A223V2Z0</accession>
<dbReference type="PIRSF" id="PIRSF000350">
    <property type="entry name" value="Mercury_reductase_MerA"/>
    <property type="match status" value="1"/>
</dbReference>
<dbReference type="PRINTS" id="PR00411">
    <property type="entry name" value="PNDRDTASEI"/>
</dbReference>
<dbReference type="RefSeq" id="WP_094996416.1">
    <property type="nucleotide sequence ID" value="NZ_BMJL01000009.1"/>
</dbReference>
<dbReference type="SUPFAM" id="SSF55424">
    <property type="entry name" value="FAD/NAD-linked reductases, dimerisation (C-terminal) domain"/>
    <property type="match status" value="1"/>
</dbReference>
<dbReference type="PRINTS" id="PR00368">
    <property type="entry name" value="FADPNR"/>
</dbReference>
<dbReference type="KEGG" id="marb:CJ263_05925"/>
<evidence type="ECO:0000256" key="1">
    <source>
        <dbReference type="ARBA" id="ARBA00007532"/>
    </source>
</evidence>
<comment type="cofactor">
    <cofactor evidence="4">
        <name>FAD</name>
        <dbReference type="ChEBI" id="CHEBI:57692"/>
    </cofactor>
    <text evidence="4">Binds 1 FAD per subunit.</text>
</comment>
<keyword evidence="3 4" id="KW-0274">FAD</keyword>
<evidence type="ECO:0000313" key="6">
    <source>
        <dbReference type="EMBL" id="ASV29793.1"/>
    </source>
</evidence>
<reference evidence="6 7" key="1">
    <citation type="submission" date="2017-08" db="EMBL/GenBank/DDBJ databases">
        <title>The complete genome sequence of Maribacter sp. B1, isolated from deep-sea sediment.</title>
        <authorList>
            <person name="Wu Y.-H."/>
            <person name="Cheng H."/>
            <person name="Xu X.-W."/>
        </authorList>
    </citation>
    <scope>NUCLEOTIDE SEQUENCE [LARGE SCALE GENOMIC DNA]</scope>
    <source>
        <strain evidence="6 7">B1</strain>
    </source>
</reference>
<keyword evidence="2" id="KW-0285">Flavoprotein</keyword>
<name>A0A223V2Z0_9FLAO</name>
<evidence type="ECO:0000256" key="2">
    <source>
        <dbReference type="ARBA" id="ARBA00022630"/>
    </source>
</evidence>
<keyword evidence="4" id="KW-0547">Nucleotide-binding</keyword>
<dbReference type="PANTHER" id="PTHR43014">
    <property type="entry name" value="MERCURIC REDUCTASE"/>
    <property type="match status" value="1"/>
</dbReference>
<dbReference type="InterPro" id="IPR001100">
    <property type="entry name" value="Pyr_nuc-diS_OxRdtase"/>
</dbReference>
<dbReference type="InterPro" id="IPR016156">
    <property type="entry name" value="FAD/NAD-linked_Rdtase_dimer_sf"/>
</dbReference>
<feature type="binding site" evidence="4">
    <location>
        <begin position="173"/>
        <end position="180"/>
    </location>
    <ligand>
        <name>NAD(+)</name>
        <dbReference type="ChEBI" id="CHEBI:57540"/>
    </ligand>
</feature>
<dbReference type="PANTHER" id="PTHR43014:SF5">
    <property type="entry name" value="GLUTATHIONE REDUCTASE (NADPH)"/>
    <property type="match status" value="1"/>
</dbReference>
<feature type="binding site" evidence="4">
    <location>
        <position position="263"/>
    </location>
    <ligand>
        <name>NAD(+)</name>
        <dbReference type="ChEBI" id="CHEBI:57540"/>
    </ligand>
</feature>
<feature type="disulfide bond" description="Redox-active" evidence="5">
    <location>
        <begin position="43"/>
        <end position="48"/>
    </location>
</feature>
<protein>
    <submittedName>
        <fullName evidence="6">Pyridine nucleotide-disulfide oxidoreductase</fullName>
    </submittedName>
</protein>
<dbReference type="EMBL" id="CP022957">
    <property type="protein sequence ID" value="ASV29793.1"/>
    <property type="molecule type" value="Genomic_DNA"/>
</dbReference>
<feature type="binding site" evidence="4">
    <location>
        <position position="52"/>
    </location>
    <ligand>
        <name>FAD</name>
        <dbReference type="ChEBI" id="CHEBI:57692"/>
    </ligand>
</feature>
<dbReference type="GO" id="GO:0016491">
    <property type="term" value="F:oxidoreductase activity"/>
    <property type="evidence" value="ECO:0007669"/>
    <property type="project" value="InterPro"/>
</dbReference>
<dbReference type="Proteomes" id="UP000215244">
    <property type="component" value="Chromosome"/>
</dbReference>
<evidence type="ECO:0000256" key="3">
    <source>
        <dbReference type="ARBA" id="ARBA00022827"/>
    </source>
</evidence>
<feature type="binding site" evidence="4">
    <location>
        <position position="304"/>
    </location>
    <ligand>
        <name>FAD</name>
        <dbReference type="ChEBI" id="CHEBI:57692"/>
    </ligand>
</feature>
<proteinExistence type="inferred from homology"/>
<comment type="similarity">
    <text evidence="1">Belongs to the class-I pyridine nucleotide-disulfide oxidoreductase family.</text>
</comment>
<dbReference type="InterPro" id="IPR023753">
    <property type="entry name" value="FAD/NAD-binding_dom"/>
</dbReference>
<dbReference type="SUPFAM" id="SSF51905">
    <property type="entry name" value="FAD/NAD(P)-binding domain"/>
    <property type="match status" value="1"/>
</dbReference>